<evidence type="ECO:0000313" key="3">
    <source>
        <dbReference type="EMBL" id="TKC35073.1"/>
    </source>
</evidence>
<dbReference type="InterPro" id="IPR050694">
    <property type="entry name" value="LRRC14/PRAME"/>
</dbReference>
<feature type="non-terminal residue" evidence="3">
    <location>
        <position position="1"/>
    </location>
</feature>
<keyword evidence="2" id="KW-0677">Repeat</keyword>
<reference evidence="4" key="1">
    <citation type="journal article" date="2019" name="IScience">
        <title>Narwhal Genome Reveals Long-Term Low Genetic Diversity despite Current Large Abundance Size.</title>
        <authorList>
            <person name="Westbury M.V."/>
            <person name="Petersen B."/>
            <person name="Garde E."/>
            <person name="Heide-Jorgensen M.P."/>
            <person name="Lorenzen E.D."/>
        </authorList>
    </citation>
    <scope>NUCLEOTIDE SEQUENCE [LARGE SCALE GENOMIC DNA]</scope>
</reference>
<keyword evidence="1" id="KW-0433">Leucine-rich repeat</keyword>
<evidence type="ECO:0000256" key="1">
    <source>
        <dbReference type="ARBA" id="ARBA00022614"/>
    </source>
</evidence>
<dbReference type="PANTHER" id="PTHR14224:SF19">
    <property type="entry name" value="PRAME FAMILY MEMBER 11-RELATED"/>
    <property type="match status" value="1"/>
</dbReference>
<evidence type="ECO:0000313" key="4">
    <source>
        <dbReference type="Proteomes" id="UP000308365"/>
    </source>
</evidence>
<sequence length="215" mass="23604">VCTGSVTHTCPIFRKDTGLDREGIGTPGSLGASAERRLGSWLSLFLGMLSLPQGGQGVSGSREVQTSGAGFTGYWPELLEHVFEDKAAFGSLEGIHKLLQRKGPWLTSSPTSSEVHFNARENIMKVLNMVHLDCIQEVQKSFISYLELTCHLSFQELIARFLSRLTESDLTHLSLCPNISQLKGLDLSGVTLTNFSPELLQVLLEKVATVLQDWT</sequence>
<organism evidence="3 4">
    <name type="scientific">Monodon monoceros</name>
    <name type="common">Narwhal</name>
    <name type="synonym">Ceratodon monodon</name>
    <dbReference type="NCBI Taxonomy" id="40151"/>
    <lineage>
        <taxon>Eukaryota</taxon>
        <taxon>Metazoa</taxon>
        <taxon>Chordata</taxon>
        <taxon>Craniata</taxon>
        <taxon>Vertebrata</taxon>
        <taxon>Euteleostomi</taxon>
        <taxon>Mammalia</taxon>
        <taxon>Eutheria</taxon>
        <taxon>Laurasiatheria</taxon>
        <taxon>Artiodactyla</taxon>
        <taxon>Whippomorpha</taxon>
        <taxon>Cetacea</taxon>
        <taxon>Odontoceti</taxon>
        <taxon>Monodontidae</taxon>
        <taxon>Monodon</taxon>
    </lineage>
</organism>
<evidence type="ECO:0000256" key="2">
    <source>
        <dbReference type="ARBA" id="ARBA00022737"/>
    </source>
</evidence>
<dbReference type="EMBL" id="RWIC01001633">
    <property type="protein sequence ID" value="TKC35073.1"/>
    <property type="molecule type" value="Genomic_DNA"/>
</dbReference>
<protein>
    <submittedName>
        <fullName evidence="3">Uncharacterized protein</fullName>
    </submittedName>
</protein>
<accession>A0A4U1EGF0</accession>
<dbReference type="GO" id="GO:0005737">
    <property type="term" value="C:cytoplasm"/>
    <property type="evidence" value="ECO:0007669"/>
    <property type="project" value="TreeGrafter"/>
</dbReference>
<gene>
    <name evidence="3" type="ORF">EI555_006536</name>
</gene>
<dbReference type="AlphaFoldDB" id="A0A4U1EGF0"/>
<dbReference type="Proteomes" id="UP000308365">
    <property type="component" value="Unassembled WGS sequence"/>
</dbReference>
<proteinExistence type="predicted"/>
<name>A0A4U1EGF0_MONMO</name>
<dbReference type="PANTHER" id="PTHR14224">
    <property type="entry name" value="SIMILAR TO PREFERENTIALLY EXPRESSED ANTIGEN IN MELANOMA-LIKE 3"/>
    <property type="match status" value="1"/>
</dbReference>
<comment type="caution">
    <text evidence="3">The sequence shown here is derived from an EMBL/GenBank/DDBJ whole genome shotgun (WGS) entry which is preliminary data.</text>
</comment>